<organism evidence="1 2">
    <name type="scientific">Salmonella enterica subsp. enterica serovar Inverness str. R8-3668</name>
    <dbReference type="NCBI Taxonomy" id="913075"/>
    <lineage>
        <taxon>Bacteria</taxon>
        <taxon>Pseudomonadati</taxon>
        <taxon>Pseudomonadota</taxon>
        <taxon>Gammaproteobacteria</taxon>
        <taxon>Enterobacterales</taxon>
        <taxon>Enterobacteriaceae</taxon>
        <taxon>Salmonella</taxon>
    </lineage>
</organism>
<dbReference type="EMBL" id="AFCO01001662">
    <property type="protein sequence ID" value="EHC51067.1"/>
    <property type="molecule type" value="Genomic_DNA"/>
</dbReference>
<gene>
    <name evidence="1" type="ORF">LTSEINV_5090</name>
</gene>
<name>G5NJ62_SALET</name>
<dbReference type="BioCyc" id="SENT913075:G120P-5152-MONOMER"/>
<reference evidence="1 2" key="1">
    <citation type="journal article" date="2011" name="BMC Genomics">
        <title>Genome sequencing reveals diversification of virulence factor content and possible host adaptation in distinct subpopulations of Salmonella enterica.</title>
        <authorList>
            <person name="den Bakker H.C."/>
            <person name="Moreno Switt A.I."/>
            <person name="Govoni G."/>
            <person name="Cummings C.A."/>
            <person name="Ranieri M.L."/>
            <person name="Degoricija L."/>
            <person name="Hoelzer K."/>
            <person name="Rodriguez-Rivera L.D."/>
            <person name="Brown S."/>
            <person name="Bolchacova E."/>
            <person name="Furtado M.R."/>
            <person name="Wiedmann M."/>
        </authorList>
    </citation>
    <scope>NUCLEOTIDE SEQUENCE [LARGE SCALE GENOMIC DNA]</scope>
    <source>
        <strain evidence="1 2">R8-3668</strain>
    </source>
</reference>
<comment type="caution">
    <text evidence="1">The sequence shown here is derived from an EMBL/GenBank/DDBJ whole genome shotgun (WGS) entry which is preliminary data.</text>
</comment>
<feature type="non-terminal residue" evidence="1">
    <location>
        <position position="1"/>
    </location>
</feature>
<evidence type="ECO:0000313" key="2">
    <source>
        <dbReference type="Proteomes" id="UP000003532"/>
    </source>
</evidence>
<proteinExistence type="predicted"/>
<protein>
    <submittedName>
        <fullName evidence="1">Uncharacterized protein</fullName>
    </submittedName>
</protein>
<dbReference type="AlphaFoldDB" id="G5NJ62"/>
<dbReference type="Proteomes" id="UP000003532">
    <property type="component" value="Unassembled WGS sequence"/>
</dbReference>
<evidence type="ECO:0000313" key="1">
    <source>
        <dbReference type="EMBL" id="EHC51067.1"/>
    </source>
</evidence>
<accession>G5NJ62</accession>
<sequence>FLEDSGYMAPRAWRFSPSLPPPSSGKTARWRSSRYTCWVLSWRY</sequence>